<keyword evidence="1" id="KW-0732">Signal</keyword>
<organism evidence="2 3">
    <name type="scientific">Photobacterium jeanii</name>
    <dbReference type="NCBI Taxonomy" id="858640"/>
    <lineage>
        <taxon>Bacteria</taxon>
        <taxon>Pseudomonadati</taxon>
        <taxon>Pseudomonadota</taxon>
        <taxon>Gammaproteobacteria</taxon>
        <taxon>Vibrionales</taxon>
        <taxon>Vibrionaceae</taxon>
        <taxon>Photobacterium</taxon>
    </lineage>
</organism>
<keyword evidence="3" id="KW-1185">Reference proteome</keyword>
<gene>
    <name evidence="2" type="ORF">A3K86_01980</name>
</gene>
<sequence length="197" mass="21727">MNNKILPVAILLLAPLSSYANPSGLYVTPMIGYTFSGTMKTDDGKKLDVKNAENYSLAIETDLEPGRIGMFLSHQRTDTQDINGNTDFTYLHFQSSLRFKPTDHLGSYFGASIGGTFIGANWSDKDLLFSAGLFGGLEYEMTDYAKIVLEGRWLANMVKSNTTTICTLPSGNETCKISIDSEILNQFQTNIGLQFSF</sequence>
<dbReference type="AlphaFoldDB" id="A0A178KMC4"/>
<feature type="signal peptide" evidence="1">
    <location>
        <begin position="1"/>
        <end position="20"/>
    </location>
</feature>
<evidence type="ECO:0008006" key="4">
    <source>
        <dbReference type="Google" id="ProtNLM"/>
    </source>
</evidence>
<dbReference type="RefSeq" id="WP_068326897.1">
    <property type="nucleotide sequence ID" value="NZ_LVHF01000012.1"/>
</dbReference>
<proteinExistence type="predicted"/>
<dbReference type="OrthoDB" id="6308600at2"/>
<name>A0A178KMC4_9GAMM</name>
<evidence type="ECO:0000313" key="3">
    <source>
        <dbReference type="Proteomes" id="UP000078503"/>
    </source>
</evidence>
<dbReference type="EMBL" id="LVHF01000012">
    <property type="protein sequence ID" value="OAN17712.1"/>
    <property type="molecule type" value="Genomic_DNA"/>
</dbReference>
<accession>A0A178KMC4</accession>
<feature type="chain" id="PRO_5008090442" description="Outer membrane protein beta-barrel domain-containing protein" evidence="1">
    <location>
        <begin position="21"/>
        <end position="197"/>
    </location>
</feature>
<evidence type="ECO:0000256" key="1">
    <source>
        <dbReference type="SAM" id="SignalP"/>
    </source>
</evidence>
<dbReference type="Proteomes" id="UP000078503">
    <property type="component" value="Unassembled WGS sequence"/>
</dbReference>
<comment type="caution">
    <text evidence="2">The sequence shown here is derived from an EMBL/GenBank/DDBJ whole genome shotgun (WGS) entry which is preliminary data.</text>
</comment>
<reference evidence="2 3" key="1">
    <citation type="submission" date="2016-03" db="EMBL/GenBank/DDBJ databases">
        <title>Photobacterium proteolyticum sp. nov. a protease producing bacterium isolated from ocean sediments of Laizhou Bay.</title>
        <authorList>
            <person name="Li Y."/>
        </authorList>
    </citation>
    <scope>NUCLEOTIDE SEQUENCE [LARGE SCALE GENOMIC DNA]</scope>
    <source>
        <strain evidence="2 3">R-40508</strain>
    </source>
</reference>
<evidence type="ECO:0000313" key="2">
    <source>
        <dbReference type="EMBL" id="OAN17712.1"/>
    </source>
</evidence>
<protein>
    <recommendedName>
        <fullName evidence="4">Outer membrane protein beta-barrel domain-containing protein</fullName>
    </recommendedName>
</protein>
<dbReference type="Gene3D" id="2.40.160.20">
    <property type="match status" value="1"/>
</dbReference>
<dbReference type="SUPFAM" id="SSF56925">
    <property type="entry name" value="OMPA-like"/>
    <property type="match status" value="1"/>
</dbReference>
<dbReference type="InterPro" id="IPR011250">
    <property type="entry name" value="OMP/PagP_B-barrel"/>
</dbReference>